<evidence type="ECO:0000313" key="7">
    <source>
        <dbReference type="EMBL" id="GAY72564.1"/>
    </source>
</evidence>
<dbReference type="Proteomes" id="UP000286974">
    <property type="component" value="Unassembled WGS sequence"/>
</dbReference>
<evidence type="ECO:0000259" key="6">
    <source>
        <dbReference type="PROSITE" id="PS51198"/>
    </source>
</evidence>
<reference evidence="7 8" key="1">
    <citation type="submission" date="2017-11" db="EMBL/GenBank/DDBJ databases">
        <title>Draft Genome Sequence of Lactobacillus curieae NBRC 111893 isolated from Koso, a Japanese sugar-Vegetable Fermented Beverage.</title>
        <authorList>
            <person name="Chiou T.Y."/>
            <person name="Oshima K."/>
            <person name="Suda W."/>
            <person name="Hattori M."/>
            <person name="Takahashi T."/>
        </authorList>
    </citation>
    <scope>NUCLEOTIDE SEQUENCE [LARGE SCALE GENOMIC DNA]</scope>
    <source>
        <strain evidence="7 8">NBRC111893</strain>
    </source>
</reference>
<dbReference type="PANTHER" id="PTHR11070">
    <property type="entry name" value="UVRD / RECB / PCRA DNA HELICASE FAMILY MEMBER"/>
    <property type="match status" value="1"/>
</dbReference>
<dbReference type="Gene3D" id="3.40.50.300">
    <property type="entry name" value="P-loop containing nucleotide triphosphate hydrolases"/>
    <property type="match status" value="1"/>
</dbReference>
<dbReference type="GO" id="GO:0005829">
    <property type="term" value="C:cytosol"/>
    <property type="evidence" value="ECO:0007669"/>
    <property type="project" value="TreeGrafter"/>
</dbReference>
<gene>
    <name evidence="7" type="ORF">NBRC111893_710</name>
</gene>
<dbReference type="RefSeq" id="WP_225417506.1">
    <property type="nucleotide sequence ID" value="NZ_BEXA01000001.1"/>
</dbReference>
<feature type="domain" description="UvrD-like helicase ATP-binding" evidence="6">
    <location>
        <begin position="2"/>
        <end position="318"/>
    </location>
</feature>
<evidence type="ECO:0000256" key="4">
    <source>
        <dbReference type="ARBA" id="ARBA00022840"/>
    </source>
</evidence>
<dbReference type="GO" id="GO:0043138">
    <property type="term" value="F:3'-5' DNA helicase activity"/>
    <property type="evidence" value="ECO:0007669"/>
    <property type="project" value="TreeGrafter"/>
</dbReference>
<dbReference type="PROSITE" id="PS51198">
    <property type="entry name" value="UVRD_HELICASE_ATP_BIND"/>
    <property type="match status" value="1"/>
</dbReference>
<protein>
    <submittedName>
        <fullName evidence="7">ATP-dependent nuclease, subunit A</fullName>
    </submittedName>
</protein>
<dbReference type="Gene3D" id="6.10.250.2380">
    <property type="match status" value="1"/>
</dbReference>
<dbReference type="InterPro" id="IPR014016">
    <property type="entry name" value="UvrD-like_ATP-bd"/>
</dbReference>
<dbReference type="GO" id="GO:0005524">
    <property type="term" value="F:ATP binding"/>
    <property type="evidence" value="ECO:0007669"/>
    <property type="project" value="UniProtKB-UniRule"/>
</dbReference>
<name>A0A401FJM1_9LACO</name>
<keyword evidence="8" id="KW-1185">Reference proteome</keyword>
<dbReference type="Pfam" id="PF00580">
    <property type="entry name" value="UvrD-helicase"/>
    <property type="match status" value="1"/>
</dbReference>
<evidence type="ECO:0000256" key="1">
    <source>
        <dbReference type="ARBA" id="ARBA00022741"/>
    </source>
</evidence>
<dbReference type="GO" id="GO:0000725">
    <property type="term" value="P:recombinational repair"/>
    <property type="evidence" value="ECO:0007669"/>
    <property type="project" value="TreeGrafter"/>
</dbReference>
<feature type="binding site" evidence="5">
    <location>
        <begin position="23"/>
        <end position="30"/>
    </location>
    <ligand>
        <name>ATP</name>
        <dbReference type="ChEBI" id="CHEBI:30616"/>
    </ligand>
</feature>
<comment type="caution">
    <text evidence="7">The sequence shown here is derived from an EMBL/GenBank/DDBJ whole genome shotgun (WGS) entry which is preliminary data.</text>
</comment>
<dbReference type="EMBL" id="BEXA01000001">
    <property type="protein sequence ID" value="GAY72564.1"/>
    <property type="molecule type" value="Genomic_DNA"/>
</dbReference>
<dbReference type="PANTHER" id="PTHR11070:SF48">
    <property type="entry name" value="ATP-DEPENDENT HELICASE_NUCLEASE SUBUNIT A"/>
    <property type="match status" value="1"/>
</dbReference>
<dbReference type="GO" id="GO:0003677">
    <property type="term" value="F:DNA binding"/>
    <property type="evidence" value="ECO:0007669"/>
    <property type="project" value="InterPro"/>
</dbReference>
<dbReference type="InterPro" id="IPR000212">
    <property type="entry name" value="DNA_helicase_UvrD/REP"/>
</dbReference>
<evidence type="ECO:0000256" key="2">
    <source>
        <dbReference type="ARBA" id="ARBA00022801"/>
    </source>
</evidence>
<dbReference type="AlphaFoldDB" id="A0A401FJM1"/>
<keyword evidence="4 5" id="KW-0067">ATP-binding</keyword>
<keyword evidence="1 5" id="KW-0547">Nucleotide-binding</keyword>
<evidence type="ECO:0000256" key="5">
    <source>
        <dbReference type="PROSITE-ProRule" id="PRU00560"/>
    </source>
</evidence>
<dbReference type="GO" id="GO:0016787">
    <property type="term" value="F:hydrolase activity"/>
    <property type="evidence" value="ECO:0007669"/>
    <property type="project" value="UniProtKB-UniRule"/>
</dbReference>
<dbReference type="InterPro" id="IPR027417">
    <property type="entry name" value="P-loop_NTPase"/>
</dbReference>
<evidence type="ECO:0000313" key="8">
    <source>
        <dbReference type="Proteomes" id="UP000286974"/>
    </source>
</evidence>
<organism evidence="7 8">
    <name type="scientific">Lentilactobacillus kosonis</name>
    <dbReference type="NCBI Taxonomy" id="2810561"/>
    <lineage>
        <taxon>Bacteria</taxon>
        <taxon>Bacillati</taxon>
        <taxon>Bacillota</taxon>
        <taxon>Bacilli</taxon>
        <taxon>Lactobacillales</taxon>
        <taxon>Lactobacillaceae</taxon>
        <taxon>Lentilactobacillus</taxon>
    </lineage>
</organism>
<dbReference type="SUPFAM" id="SSF52540">
    <property type="entry name" value="P-loop containing nucleoside triphosphate hydrolases"/>
    <property type="match status" value="1"/>
</dbReference>
<sequence length="318" mass="36568">MDYTPNQEKAINDEVQGNILVSASAGSGKTRVLVDRIINLVENRGVDVNQLLVVTFTHAAAKEMKERLTKSLRERYSKETDRTKKQRLLQQLQKIPVADITTMDAYCQKLVTRYYYLLGIDPNFRILADRTEMALLRDQVWSDVREELYTNDDDGAFADLTENFSNDRSDDGLTEIIYKMNDFANVNDDPIKWLRSAADFYEVDPTIGLAGSDFYQTYVLPEIINTLTNMRMNVDLAIKYSQLADIVKDEEAFSELSSSLQHLIDIGKQATFDEYRKAIGEFKLPNLPTLRKADEEQKRYHKLSGNIKTKFKKAVNQY</sequence>
<accession>A0A401FJM1</accession>
<keyword evidence="3 5" id="KW-0347">Helicase</keyword>
<proteinExistence type="predicted"/>
<evidence type="ECO:0000256" key="3">
    <source>
        <dbReference type="ARBA" id="ARBA00022806"/>
    </source>
</evidence>
<dbReference type="GO" id="GO:0033202">
    <property type="term" value="C:DNA helicase complex"/>
    <property type="evidence" value="ECO:0007669"/>
    <property type="project" value="TreeGrafter"/>
</dbReference>
<keyword evidence="2 5" id="KW-0378">Hydrolase</keyword>